<organism evidence="1 2">
    <name type="scientific">Flintibacter hominis</name>
    <dbReference type="NCBI Taxonomy" id="2763048"/>
    <lineage>
        <taxon>Bacteria</taxon>
        <taxon>Bacillati</taxon>
        <taxon>Bacillota</taxon>
        <taxon>Clostridia</taxon>
        <taxon>Eubacteriales</taxon>
        <taxon>Flintibacter</taxon>
    </lineage>
</organism>
<dbReference type="RefSeq" id="WP_186852118.1">
    <property type="nucleotide sequence ID" value="NZ_JACOPO010000001.1"/>
</dbReference>
<protein>
    <submittedName>
        <fullName evidence="1">Uncharacterized protein</fullName>
    </submittedName>
</protein>
<dbReference type="Proteomes" id="UP000628736">
    <property type="component" value="Unassembled WGS sequence"/>
</dbReference>
<reference evidence="1" key="1">
    <citation type="submission" date="2020-08" db="EMBL/GenBank/DDBJ databases">
        <title>Genome public.</title>
        <authorList>
            <person name="Liu C."/>
            <person name="Sun Q."/>
        </authorList>
    </citation>
    <scope>NUCLEOTIDE SEQUENCE</scope>
    <source>
        <strain evidence="1">NSJ-23</strain>
    </source>
</reference>
<name>A0A8J6J794_9FIRM</name>
<keyword evidence="2" id="KW-1185">Reference proteome</keyword>
<gene>
    <name evidence="1" type="ORF">H8S11_02990</name>
</gene>
<evidence type="ECO:0000313" key="1">
    <source>
        <dbReference type="EMBL" id="MBC5721785.1"/>
    </source>
</evidence>
<sequence>MRINIGAAPMHHDGTILSLHPLKREKTVSRRINGVFRLLGEKITLEQFCEEHDLAYPQDNQEFTPCLTG</sequence>
<evidence type="ECO:0000313" key="2">
    <source>
        <dbReference type="Proteomes" id="UP000628736"/>
    </source>
</evidence>
<comment type="caution">
    <text evidence="1">The sequence shown here is derived from an EMBL/GenBank/DDBJ whole genome shotgun (WGS) entry which is preliminary data.</text>
</comment>
<accession>A0A8J6J794</accession>
<dbReference type="EMBL" id="JACOPO010000001">
    <property type="protein sequence ID" value="MBC5721785.1"/>
    <property type="molecule type" value="Genomic_DNA"/>
</dbReference>
<dbReference type="AlphaFoldDB" id="A0A8J6J794"/>
<proteinExistence type="predicted"/>